<dbReference type="AlphaFoldDB" id="T0BUW9"/>
<dbReference type="Gene3D" id="3.30.470.20">
    <property type="entry name" value="ATP-grasp fold, B domain"/>
    <property type="match status" value="1"/>
</dbReference>
<dbReference type="Pfam" id="PF14398">
    <property type="entry name" value="ATPgrasp_YheCD"/>
    <property type="match status" value="1"/>
</dbReference>
<evidence type="ECO:0000313" key="2">
    <source>
        <dbReference type="Proteomes" id="UP000829401"/>
    </source>
</evidence>
<gene>
    <name evidence="1" type="ORF">K1I37_07835</name>
</gene>
<dbReference type="STRING" id="1356854.N007_10240"/>
<dbReference type="RefSeq" id="WP_021297102.1">
    <property type="nucleotide sequence ID" value="NZ_AURB01000145.1"/>
</dbReference>
<dbReference type="OrthoDB" id="2371440at2"/>
<evidence type="ECO:0000313" key="1">
    <source>
        <dbReference type="EMBL" id="UNO50372.1"/>
    </source>
</evidence>
<dbReference type="InterPro" id="IPR026838">
    <property type="entry name" value="YheC/D"/>
</dbReference>
<keyword evidence="2" id="KW-1185">Reference proteome</keyword>
<sequence>MLFVLTGRGPTALQNLPRRILTFQLLQQACRDVGMEMMITTPANVNGKRGVCHGWTMGESAQTISWTPKIAPMSGNVLYDAMYLRDLKVHRKAYKKVLASAQKHGCVVFNPKLPAKDELHQLLTEVDSISERRLSRGLVPASYLHVDVRQIKHLLRKAEQSMWLKPVHGSGGRNMLLIQPLCDGRYRVRGDRFFDRHVSAEWRESELVRHVQQALRRRDYLLQEDIDLLQTPDGRRVDFRVTLARGGTGEWEMTAITARYARAGGALTNFHAGGSIQSLTEVNEETAQALWELGCTRQELTQIANCAKEAAQRISAAYPLVGVLGIDVGVRRQDKAMYVYDCNSRPGRDILTDAEIARTMRQIAHFAQFLQSQSKRV</sequence>
<dbReference type="KEGG" id="aaco:K1I37_07835"/>
<reference evidence="2" key="1">
    <citation type="journal article" date="2022" name="G3 (Bethesda)">
        <title>Unveiling the complete genome sequence of Alicyclobacillus acidoterrestris DSM 3922T, a taint-producing strain.</title>
        <authorList>
            <person name="Leonardo I.C."/>
            <person name="Barreto Crespo M.T."/>
            <person name="Gaspar F.B."/>
        </authorList>
    </citation>
    <scope>NUCLEOTIDE SEQUENCE [LARGE SCALE GENOMIC DNA]</scope>
    <source>
        <strain evidence="2">DSM 3922</strain>
    </source>
</reference>
<name>T0BUW9_ALIAG</name>
<dbReference type="eggNOG" id="COG0189">
    <property type="taxonomic scope" value="Bacteria"/>
</dbReference>
<dbReference type="SUPFAM" id="SSF56059">
    <property type="entry name" value="Glutathione synthetase ATP-binding domain-like"/>
    <property type="match status" value="1"/>
</dbReference>
<dbReference type="EMBL" id="CP080467">
    <property type="protein sequence ID" value="UNO50372.1"/>
    <property type="molecule type" value="Genomic_DNA"/>
</dbReference>
<organism evidence="1 2">
    <name type="scientific">Alicyclobacillus acidoterrestris (strain ATCC 49025 / DSM 3922 / CIP 106132 / NCIMB 13137 / GD3B)</name>
    <dbReference type="NCBI Taxonomy" id="1356854"/>
    <lineage>
        <taxon>Bacteria</taxon>
        <taxon>Bacillati</taxon>
        <taxon>Bacillota</taxon>
        <taxon>Bacilli</taxon>
        <taxon>Bacillales</taxon>
        <taxon>Alicyclobacillaceae</taxon>
        <taxon>Alicyclobacillus</taxon>
    </lineage>
</organism>
<dbReference type="Proteomes" id="UP000829401">
    <property type="component" value="Chromosome"/>
</dbReference>
<accession>T0BUW9</accession>
<proteinExistence type="predicted"/>
<accession>A0A9E6ZIL1</accession>
<protein>
    <submittedName>
        <fullName evidence="1">YheC/YheD family protein</fullName>
    </submittedName>
</protein>